<reference evidence="1 2" key="1">
    <citation type="submission" date="2020-08" db="EMBL/GenBank/DDBJ databases">
        <title>A Genomic Blueprint of the Chicken Gut Microbiome.</title>
        <authorList>
            <person name="Gilroy R."/>
            <person name="Ravi A."/>
            <person name="Getino M."/>
            <person name="Pursley I."/>
            <person name="Horton D.L."/>
            <person name="Alikhan N.-F."/>
            <person name="Baker D."/>
            <person name="Gharbi K."/>
            <person name="Hall N."/>
            <person name="Watson M."/>
            <person name="Adriaenssens E.M."/>
            <person name="Foster-Nyarko E."/>
            <person name="Jarju S."/>
            <person name="Secka A."/>
            <person name="Antonio M."/>
            <person name="Oren A."/>
            <person name="Chaudhuri R."/>
            <person name="La Ragione R.M."/>
            <person name="Hildebrand F."/>
            <person name="Pallen M.J."/>
        </authorList>
    </citation>
    <scope>NUCLEOTIDE SEQUENCE [LARGE SCALE GENOMIC DNA]</scope>
    <source>
        <strain evidence="1 2">Sa5YUA1</strain>
    </source>
</reference>
<protein>
    <recommendedName>
        <fullName evidence="3">Replication-relaxation</fullName>
    </recommendedName>
</protein>
<dbReference type="EMBL" id="JACSQT010000022">
    <property type="protein sequence ID" value="MBD7939637.1"/>
    <property type="molecule type" value="Genomic_DNA"/>
</dbReference>
<evidence type="ECO:0000313" key="1">
    <source>
        <dbReference type="EMBL" id="MBD7939637.1"/>
    </source>
</evidence>
<name>A0ABR8QWN6_9BACI</name>
<accession>A0ABR8QWN6</accession>
<comment type="caution">
    <text evidence="1">The sequence shown here is derived from an EMBL/GenBank/DDBJ whole genome shotgun (WGS) entry which is preliminary data.</text>
</comment>
<evidence type="ECO:0000313" key="2">
    <source>
        <dbReference type="Proteomes" id="UP000657931"/>
    </source>
</evidence>
<keyword evidence="2" id="KW-1185">Reference proteome</keyword>
<sequence>MFLVLTKRDKAIIRDIRRFRCMDRDSIAELHFSDVKNPAHSANNVLLRLLRDGHIMRSNLFVPYVYYSSDSQMKRNSQKINHFLSILNVYKELRRLGKLTAFMVEPKYLPKSQGAEPDIFCQYRGTNFFVEVQRTLYSSKQIKEKLERYVSLFNSGILDPFPHLLILSDQRYDIEGEYPFHIFQAESFTIFLESLKSRNKSVKAIKSDGIKIRVQ</sequence>
<gene>
    <name evidence="1" type="ORF">H9655_21575</name>
</gene>
<dbReference type="Proteomes" id="UP000657931">
    <property type="component" value="Unassembled WGS sequence"/>
</dbReference>
<organism evidence="1 2">
    <name type="scientific">Cytobacillus stercorigallinarum</name>
    <dbReference type="NCBI Taxonomy" id="2762240"/>
    <lineage>
        <taxon>Bacteria</taxon>
        <taxon>Bacillati</taxon>
        <taxon>Bacillota</taxon>
        <taxon>Bacilli</taxon>
        <taxon>Bacillales</taxon>
        <taxon>Bacillaceae</taxon>
        <taxon>Cytobacillus</taxon>
    </lineage>
</organism>
<evidence type="ECO:0008006" key="3">
    <source>
        <dbReference type="Google" id="ProtNLM"/>
    </source>
</evidence>
<proteinExistence type="predicted"/>